<dbReference type="SMART" id="SM00589">
    <property type="entry name" value="PRY"/>
    <property type="match status" value="2"/>
</dbReference>
<feature type="region of interest" description="Disordered" evidence="19">
    <location>
        <begin position="360"/>
        <end position="383"/>
    </location>
</feature>
<dbReference type="GO" id="GO:0000209">
    <property type="term" value="P:protein polyubiquitination"/>
    <property type="evidence" value="ECO:0007669"/>
    <property type="project" value="InterPro"/>
</dbReference>
<dbReference type="Gene3D" id="3.30.2160.10">
    <property type="entry name" value="Hect, E3 ligase catalytic domain"/>
    <property type="match status" value="1"/>
</dbReference>
<evidence type="ECO:0000259" key="23">
    <source>
        <dbReference type="PROSITE" id="PS50237"/>
    </source>
</evidence>
<dbReference type="FunFam" id="3.30.2160.10:FF:000002">
    <property type="entry name" value="Putative Ubiquitin-protein ligase E3C"/>
    <property type="match status" value="1"/>
</dbReference>
<feature type="domain" description="RING-type" evidence="20">
    <location>
        <begin position="1291"/>
        <end position="1330"/>
    </location>
</feature>
<feature type="region of interest" description="Disordered" evidence="19">
    <location>
        <begin position="1"/>
        <end position="41"/>
    </location>
</feature>
<dbReference type="PROSITE" id="PS00518">
    <property type="entry name" value="ZF_RING_1"/>
    <property type="match status" value="1"/>
</dbReference>
<dbReference type="InterPro" id="IPR000569">
    <property type="entry name" value="HECT_dom"/>
</dbReference>
<evidence type="ECO:0000256" key="3">
    <source>
        <dbReference type="ARBA" id="ARBA00012485"/>
    </source>
</evidence>
<dbReference type="Gene3D" id="3.30.160.60">
    <property type="entry name" value="Classic Zinc Finger"/>
    <property type="match status" value="1"/>
</dbReference>
<dbReference type="Proteomes" id="UP001274896">
    <property type="component" value="Unassembled WGS sequence"/>
</dbReference>
<dbReference type="Gene3D" id="3.90.1750.10">
    <property type="entry name" value="Hect, E3 ligase catalytic domains"/>
    <property type="match status" value="1"/>
</dbReference>
<dbReference type="PROSITE" id="PS50188">
    <property type="entry name" value="B302_SPRY"/>
    <property type="match status" value="1"/>
</dbReference>
<dbReference type="Pfam" id="PF00632">
    <property type="entry name" value="HECT"/>
    <property type="match status" value="1"/>
</dbReference>
<evidence type="ECO:0000256" key="7">
    <source>
        <dbReference type="ARBA" id="ARBA00022771"/>
    </source>
</evidence>
<feature type="active site" description="Glycyl thioester intermediate" evidence="17">
    <location>
        <position position="1167"/>
    </location>
</feature>
<name>A0AAE0VBL7_9TELE</name>
<dbReference type="InterPro" id="IPR001870">
    <property type="entry name" value="B30.2/SPRY"/>
</dbReference>
<keyword evidence="18" id="KW-0175">Coiled coil</keyword>
<evidence type="ECO:0000259" key="22">
    <source>
        <dbReference type="PROSITE" id="PS50188"/>
    </source>
</evidence>
<dbReference type="Gene3D" id="3.30.2410.10">
    <property type="entry name" value="Hect, E3 ligase catalytic domain"/>
    <property type="match status" value="1"/>
</dbReference>
<evidence type="ECO:0000256" key="4">
    <source>
        <dbReference type="ARBA" id="ARBA00022499"/>
    </source>
</evidence>
<dbReference type="Pfam" id="PF25600">
    <property type="entry name" value="TRIM_CC"/>
    <property type="match status" value="1"/>
</dbReference>
<evidence type="ECO:0000256" key="8">
    <source>
        <dbReference type="ARBA" id="ARBA00022786"/>
    </source>
</evidence>
<keyword evidence="25" id="KW-1185">Reference proteome</keyword>
<evidence type="ECO:0000256" key="2">
    <source>
        <dbReference type="ARBA" id="ARBA00004906"/>
    </source>
</evidence>
<evidence type="ECO:0000256" key="1">
    <source>
        <dbReference type="ARBA" id="ARBA00000885"/>
    </source>
</evidence>
<evidence type="ECO:0000256" key="10">
    <source>
        <dbReference type="ARBA" id="ARBA00022843"/>
    </source>
</evidence>
<dbReference type="GO" id="GO:0061630">
    <property type="term" value="F:ubiquitin protein ligase activity"/>
    <property type="evidence" value="ECO:0007669"/>
    <property type="project" value="UniProtKB-EC"/>
</dbReference>
<comment type="subunit">
    <text evidence="12">Interacts with 26S proteasomes. Interacts (via the HECT domain) with UBE2D1 and, less efficiently, with UBE2L3.</text>
</comment>
<dbReference type="GO" id="GO:0008270">
    <property type="term" value="F:zinc ion binding"/>
    <property type="evidence" value="ECO:0007669"/>
    <property type="project" value="UniProtKB-KW"/>
</dbReference>
<keyword evidence="6" id="KW-0479">Metal-binding</keyword>
<dbReference type="SUPFAM" id="SSF57845">
    <property type="entry name" value="B-box zinc-binding domain"/>
    <property type="match status" value="1"/>
</dbReference>
<dbReference type="InterPro" id="IPR001841">
    <property type="entry name" value="Znf_RING"/>
</dbReference>
<evidence type="ECO:0000256" key="18">
    <source>
        <dbReference type="SAM" id="Coils"/>
    </source>
</evidence>
<keyword evidence="10" id="KW-0832">Ubl conjugation</keyword>
<dbReference type="PROSITE" id="PS50119">
    <property type="entry name" value="ZF_BBOX"/>
    <property type="match status" value="1"/>
</dbReference>
<evidence type="ECO:0000259" key="20">
    <source>
        <dbReference type="PROSITE" id="PS50089"/>
    </source>
</evidence>
<dbReference type="PRINTS" id="PR01407">
    <property type="entry name" value="BUTYPHLNCDUF"/>
</dbReference>
<dbReference type="InterPro" id="IPR003877">
    <property type="entry name" value="SPRY_dom"/>
</dbReference>
<dbReference type="InterPro" id="IPR000315">
    <property type="entry name" value="Znf_B-box"/>
</dbReference>
<sequence length="1826" mass="208967">MFSFEGDFKRTPKVSLGGASKKEQKASLLHRTQEERRKREDERKRLKNAIIIQSYIRGFQERKRQYGIQRSHFDRCVCESQCTSGSMLPDAAPLSLLIRRLLFFYRNSEDTHRLIWLCQSVVKHHAQFVKLLAGSERSTCAFQIKRLLGHCCRLLQLCQEDGVNVAVPMRMLEVFSSERTYLPPLQDVGAAAALTEQVLHYMVQKGYYKMLYVLANHKLPSSLDYSDSPSLPLAHTLLEHTLKPLHFMYSSCPAGARQLVFSAFTEDFISPPFTEQMFHFFVPALADPKLCFPFHDFLFSLQATISLSDRAQCHAPWLFYFVLSLGETGLGSLSEEGLLLYLSSLQALLPLLPVSESHTRADVASDSEDEDDNPTHPPPVQDDNRMSVQLITQLCVQKLDSKQQTNTLLSLVWRDSASEDVFTMMASICHTLMVQHRMMVPRVRLLYSLAFNARFLRHLWHLITSMRTKMITGSLVPLLQLMSRGSPTSAEDSNRIIPLFYLFSSLFSHSLISIHDTEFFGEAMDGQGQASMMPFSLPELVTLSRCLRDACLGIIKLAHPETKSGHSEEYAAAFRSVGVKTSSQVQQRIQNQQKRWVQLFKLFRRDPEVFPGQPRDIVSPACPGSSPGPLTGWACPEHLPRETSRRHPKQMTEPPQLPPFDVEEQRLYSEPLPGDRAPHPISKGVPRNPTEEAHFGRLYPGSYPFGHDPELMTIGESRNVITNLVKMLKARDIRRPFCPKGHWLSDEVNIRADKVTQLYVPSARHVWRTRRMGRIGPLQSTLDVGLEPPPLSVSEERHLAILTELPFVVPFEERVKIFQRLIYADKRDIQGDGPFLDGINITIRRNYIYEDAYDKLSPENEPDLKKRFRVHLLNAHGLDEAGIDGGGIFREFLSELLKSGFNPNQGFFRTTNEGLLFPSPTAEMLIGESFTRHYYFLGRILGKALYENMLVELPFASFFLSKLLGTSADVDIHHLASLDPEMYRNLLFLKSYEGDVEDLGLNFTVVNNDLGEAQVVELKQGGKDIPVTTANRIAYIHLVADYRLNKQIRAHCLAFRQGLANVLNLEWLRMFDQQEIQVLISGARIPICLDDLKKFTNYSGGYSPTHPVIKIFWDVVENFSDEEKRKLLKFVTSCSRPPLLGFKELYPAFCIHNGGNDLERLPTASTCMNLLKLPEFYDQQLMKSKLLYAIDCLSLSVDVTVDPDTGSPALILSDDGKQVSHGDMQQRLYDNMKLFDHSVICLRNETEYEACDSPTVRLSLKQAPQKVGVFVDYEEVMASSSNFLYEEQLQCSICLDVFTDPVSTPCGHNFCMSCLKEFWDTSSRYQCPMCISEFPKRPELRVNTFISELSTQFKMSVQVKSSSEADKPSYPKPKGVLCDTCTKEKAEALWSCLDCGVSLCITHFLPHKTTVKLKKHKLIIPVENLEDYICQKHERPLELFCRDDQMCVCQFCILGDHKTHNTVPMEKESHEKKSHLGETQKHIQKMIQNREEKIEELKQSIELNKKHTDKEKTESMKMFSALMRCIERSQSDLLKGMEEKHKAAERQAEQFITELEQEIIELKRKNNEMVQLLQTQDHLKFLQVYPFLRGPLHNNNWNYVKNHSPLSIEPLRRALHQLQVSLNEEIKKLPEIELKIYQQYAVDVTLDPDTANCKLILSYNRKQVRYDNKGQNVPDNPERFKRCVNVLGKEEFSSGRFYYDVQVRGKTAWDLGVARESVNRKGEIIFNPKNGYWIVMLRNRSEYKACESSLIPLTLKQAPQKVGIFVDYEEGLVSFYDVEAKSHIYSFTGQAFTEKLHPFFSPCLNNGGKNSTPLVITSVEHYNLTE</sequence>
<evidence type="ECO:0000256" key="13">
    <source>
        <dbReference type="ARBA" id="ARBA00067506"/>
    </source>
</evidence>
<evidence type="ECO:0000256" key="6">
    <source>
        <dbReference type="ARBA" id="ARBA00022723"/>
    </source>
</evidence>
<dbReference type="InterPro" id="IPR058030">
    <property type="entry name" value="TRIM8/14/16/25/29/45/65_CC"/>
</dbReference>
<dbReference type="EMBL" id="JAUCMX010000005">
    <property type="protein sequence ID" value="KAK3546348.1"/>
    <property type="molecule type" value="Genomic_DNA"/>
</dbReference>
<dbReference type="CDD" id="cd19769">
    <property type="entry name" value="Bbox2_TRIM16-like"/>
    <property type="match status" value="1"/>
</dbReference>
<evidence type="ECO:0000256" key="5">
    <source>
        <dbReference type="ARBA" id="ARBA00022679"/>
    </source>
</evidence>
<dbReference type="GO" id="GO:0006511">
    <property type="term" value="P:ubiquitin-dependent protein catabolic process"/>
    <property type="evidence" value="ECO:0007669"/>
    <property type="project" value="TreeGrafter"/>
</dbReference>
<dbReference type="SUPFAM" id="SSF49899">
    <property type="entry name" value="Concanavalin A-like lectins/glucanases"/>
    <property type="match status" value="2"/>
</dbReference>
<dbReference type="InterPro" id="IPR013083">
    <property type="entry name" value="Znf_RING/FYVE/PHD"/>
</dbReference>
<dbReference type="PROSITE" id="PS50089">
    <property type="entry name" value="ZF_RING_2"/>
    <property type="match status" value="1"/>
</dbReference>
<dbReference type="Pfam" id="PF00622">
    <property type="entry name" value="SPRY"/>
    <property type="match status" value="1"/>
</dbReference>
<accession>A0AAE0VBL7</accession>
<dbReference type="SMART" id="SM00449">
    <property type="entry name" value="SPRY"/>
    <property type="match status" value="1"/>
</dbReference>
<evidence type="ECO:0000313" key="24">
    <source>
        <dbReference type="EMBL" id="KAK3546348.1"/>
    </source>
</evidence>
<dbReference type="PANTHER" id="PTHR45700">
    <property type="entry name" value="UBIQUITIN-PROTEIN LIGASE E3C"/>
    <property type="match status" value="1"/>
</dbReference>
<dbReference type="CDD" id="cd00078">
    <property type="entry name" value="HECTc"/>
    <property type="match status" value="1"/>
</dbReference>
<dbReference type="InterPro" id="IPR027370">
    <property type="entry name" value="Znf-RING_euk"/>
</dbReference>
<keyword evidence="5" id="KW-0808">Transferase</keyword>
<organism evidence="24 25">
    <name type="scientific">Hemibagrus guttatus</name>
    <dbReference type="NCBI Taxonomy" id="175788"/>
    <lineage>
        <taxon>Eukaryota</taxon>
        <taxon>Metazoa</taxon>
        <taxon>Chordata</taxon>
        <taxon>Craniata</taxon>
        <taxon>Vertebrata</taxon>
        <taxon>Euteleostomi</taxon>
        <taxon>Actinopterygii</taxon>
        <taxon>Neopterygii</taxon>
        <taxon>Teleostei</taxon>
        <taxon>Ostariophysi</taxon>
        <taxon>Siluriformes</taxon>
        <taxon>Bagridae</taxon>
        <taxon>Hemibagrus</taxon>
    </lineage>
</organism>
<keyword evidence="8 17" id="KW-0833">Ubl conjugation pathway</keyword>
<dbReference type="Pfam" id="PF13765">
    <property type="entry name" value="PRY"/>
    <property type="match status" value="2"/>
</dbReference>
<feature type="domain" description="HECT" evidence="23">
    <location>
        <begin position="860"/>
        <end position="1200"/>
    </location>
</feature>
<dbReference type="InterPro" id="IPR000048">
    <property type="entry name" value="IQ_motif_EF-hand-BS"/>
</dbReference>
<dbReference type="FunFam" id="2.60.120.920:FF:000004">
    <property type="entry name" value="Butyrophilin subfamily 1 member A1"/>
    <property type="match status" value="1"/>
</dbReference>
<dbReference type="InterPro" id="IPR035983">
    <property type="entry name" value="Hect_E3_ubiquitin_ligase"/>
</dbReference>
<dbReference type="SMART" id="SM00015">
    <property type="entry name" value="IQ"/>
    <property type="match status" value="1"/>
</dbReference>
<feature type="coiled-coil region" evidence="18">
    <location>
        <begin position="1480"/>
        <end position="1507"/>
    </location>
</feature>
<evidence type="ECO:0000256" key="17">
    <source>
        <dbReference type="PROSITE-ProRule" id="PRU00104"/>
    </source>
</evidence>
<dbReference type="SUPFAM" id="SSF56204">
    <property type="entry name" value="Hect, E3 ligase catalytic domain"/>
    <property type="match status" value="1"/>
</dbReference>
<dbReference type="Pfam" id="PF00643">
    <property type="entry name" value="zf-B_box"/>
    <property type="match status" value="1"/>
</dbReference>
<evidence type="ECO:0000256" key="12">
    <source>
        <dbReference type="ARBA" id="ARBA00063372"/>
    </source>
</evidence>
<dbReference type="InterPro" id="IPR006574">
    <property type="entry name" value="PRY"/>
</dbReference>
<evidence type="ECO:0000313" key="25">
    <source>
        <dbReference type="Proteomes" id="UP001274896"/>
    </source>
</evidence>
<protein>
    <recommendedName>
        <fullName evidence="13">Ubiquitin-protein ligase E3C</fullName>
        <ecNumber evidence="3">2.3.2.26</ecNumber>
    </recommendedName>
    <alternativeName>
        <fullName evidence="14">HECT-type ubiquitin transferase E3C</fullName>
    </alternativeName>
    <alternativeName>
        <fullName evidence="15">RTA-associated ubiquitin ligase</fullName>
    </alternativeName>
</protein>
<dbReference type="Gene3D" id="3.30.40.10">
    <property type="entry name" value="Zinc/RING finger domain, C3HC4 (zinc finger)"/>
    <property type="match status" value="1"/>
</dbReference>
<evidence type="ECO:0000256" key="16">
    <source>
        <dbReference type="PROSITE-ProRule" id="PRU00024"/>
    </source>
</evidence>
<feature type="compositionally biased region" description="Basic and acidic residues" evidence="19">
    <location>
        <begin position="1"/>
        <end position="10"/>
    </location>
</feature>
<keyword evidence="4" id="KW-1017">Isopeptide bond</keyword>
<dbReference type="PROSITE" id="PS50237">
    <property type="entry name" value="HECT"/>
    <property type="match status" value="1"/>
</dbReference>
<evidence type="ECO:0000259" key="21">
    <source>
        <dbReference type="PROSITE" id="PS50119"/>
    </source>
</evidence>
<reference evidence="24" key="1">
    <citation type="submission" date="2023-06" db="EMBL/GenBank/DDBJ databases">
        <title>Male Hemibagrus guttatus genome.</title>
        <authorList>
            <person name="Bian C."/>
        </authorList>
    </citation>
    <scope>NUCLEOTIDE SEQUENCE</scope>
    <source>
        <strain evidence="24">Male_cb2023</strain>
        <tissue evidence="24">Muscle</tissue>
    </source>
</reference>
<keyword evidence="7 16" id="KW-0863">Zinc-finger</keyword>
<dbReference type="PROSITE" id="PS50096">
    <property type="entry name" value="IQ"/>
    <property type="match status" value="1"/>
</dbReference>
<dbReference type="SMART" id="SM00336">
    <property type="entry name" value="BBOX"/>
    <property type="match status" value="2"/>
</dbReference>
<dbReference type="FunFam" id="3.30.2410.10:FF:000011">
    <property type="entry name" value="Putative Ubiquitin-protein ligase E3C"/>
    <property type="match status" value="1"/>
</dbReference>
<comment type="pathway">
    <text evidence="2">Protein modification; protein ubiquitination.</text>
</comment>
<evidence type="ECO:0000256" key="14">
    <source>
        <dbReference type="ARBA" id="ARBA00077269"/>
    </source>
</evidence>
<dbReference type="InterPro" id="IPR013320">
    <property type="entry name" value="ConA-like_dom_sf"/>
</dbReference>
<comment type="catalytic activity">
    <reaction evidence="1">
        <text>S-ubiquitinyl-[E2 ubiquitin-conjugating enzyme]-L-cysteine + [acceptor protein]-L-lysine = [E2 ubiquitin-conjugating enzyme]-L-cysteine + N(6)-ubiquitinyl-[acceptor protein]-L-lysine.</text>
        <dbReference type="EC" id="2.3.2.26"/>
    </reaction>
</comment>
<dbReference type="FunFam" id="3.90.1750.10:FF:000014">
    <property type="entry name" value="Putative Ubiquitin-protein ligase E3C"/>
    <property type="match status" value="1"/>
</dbReference>
<feature type="compositionally biased region" description="Basic and acidic residues" evidence="19">
    <location>
        <begin position="20"/>
        <end position="41"/>
    </location>
</feature>
<dbReference type="InterPro" id="IPR003879">
    <property type="entry name" value="Butyrophylin_SPRY"/>
</dbReference>
<evidence type="ECO:0000256" key="11">
    <source>
        <dbReference type="ARBA" id="ARBA00061050"/>
    </source>
</evidence>
<gene>
    <name evidence="24" type="ORF">QTP70_025752</name>
</gene>
<comment type="similarity">
    <text evidence="11">Belongs to the UBE3C family.</text>
</comment>
<dbReference type="InterPro" id="IPR017907">
    <property type="entry name" value="Znf_RING_CS"/>
</dbReference>
<proteinExistence type="inferred from homology"/>
<dbReference type="EC" id="2.3.2.26" evidence="3"/>
<feature type="domain" description="B box-type" evidence="21">
    <location>
        <begin position="1425"/>
        <end position="1465"/>
    </location>
</feature>
<evidence type="ECO:0000256" key="15">
    <source>
        <dbReference type="ARBA" id="ARBA00081642"/>
    </source>
</evidence>
<dbReference type="InterPro" id="IPR044611">
    <property type="entry name" value="E3A/B/C-like"/>
</dbReference>
<dbReference type="Gene3D" id="4.10.830.40">
    <property type="match status" value="1"/>
</dbReference>
<keyword evidence="9" id="KW-0862">Zinc</keyword>
<dbReference type="CDD" id="cd13733">
    <property type="entry name" value="SPRY_PRY_C-I_1"/>
    <property type="match status" value="1"/>
</dbReference>
<dbReference type="SUPFAM" id="SSF57850">
    <property type="entry name" value="RING/U-box"/>
    <property type="match status" value="1"/>
</dbReference>
<feature type="region of interest" description="Disordered" evidence="19">
    <location>
        <begin position="614"/>
        <end position="696"/>
    </location>
</feature>
<dbReference type="PANTHER" id="PTHR45700:SF2">
    <property type="entry name" value="UBIQUITIN-PROTEIN LIGASE E3C"/>
    <property type="match status" value="1"/>
</dbReference>
<dbReference type="SMART" id="SM00184">
    <property type="entry name" value="RING"/>
    <property type="match status" value="1"/>
</dbReference>
<dbReference type="SMART" id="SM00119">
    <property type="entry name" value="HECTc"/>
    <property type="match status" value="1"/>
</dbReference>
<dbReference type="Gene3D" id="2.60.120.920">
    <property type="match status" value="2"/>
</dbReference>
<evidence type="ECO:0000256" key="9">
    <source>
        <dbReference type="ARBA" id="ARBA00022833"/>
    </source>
</evidence>
<dbReference type="Pfam" id="PF13445">
    <property type="entry name" value="zf-RING_UBOX"/>
    <property type="match status" value="1"/>
</dbReference>
<evidence type="ECO:0000256" key="19">
    <source>
        <dbReference type="SAM" id="MobiDB-lite"/>
    </source>
</evidence>
<dbReference type="InterPro" id="IPR043136">
    <property type="entry name" value="B30.2/SPRY_sf"/>
</dbReference>
<feature type="domain" description="B30.2/SPRY" evidence="22">
    <location>
        <begin position="1624"/>
        <end position="1821"/>
    </location>
</feature>
<feature type="coiled-coil region" evidence="18">
    <location>
        <begin position="1534"/>
        <end position="1575"/>
    </location>
</feature>
<comment type="caution">
    <text evidence="24">The sequence shown here is derived from an EMBL/GenBank/DDBJ whole genome shotgun (WGS) entry which is preliminary data.</text>
</comment>